<proteinExistence type="predicted"/>
<name>A0A935K026_9RHOO</name>
<dbReference type="AlphaFoldDB" id="A0A935K026"/>
<reference evidence="1 2" key="1">
    <citation type="submission" date="2020-10" db="EMBL/GenBank/DDBJ databases">
        <title>Connecting structure to function with the recovery of over 1000 high-quality activated sludge metagenome-assembled genomes encoding full-length rRNA genes using long-read sequencing.</title>
        <authorList>
            <person name="Singleton C.M."/>
            <person name="Petriglieri F."/>
            <person name="Kristensen J.M."/>
            <person name="Kirkegaard R.H."/>
            <person name="Michaelsen T.Y."/>
            <person name="Andersen M.H."/>
            <person name="Karst S.M."/>
            <person name="Dueholm M.S."/>
            <person name="Nielsen P.H."/>
            <person name="Albertsen M."/>
        </authorList>
    </citation>
    <scope>NUCLEOTIDE SEQUENCE [LARGE SCALE GENOMIC DNA]</scope>
    <source>
        <strain evidence="1">EsbW_18-Q3-R4-48_BATAC.463</strain>
    </source>
</reference>
<dbReference type="EMBL" id="JADJMS010000006">
    <property type="protein sequence ID" value="MBK7414059.1"/>
    <property type="molecule type" value="Genomic_DNA"/>
</dbReference>
<sequence length="128" mass="14706">MLAVFSGAKWCCNPIRFSALTTPKLLDRDRVKNRLKDYSLRIAMAYVDWIGDMYCIMASVIRLNWGRWKWGVFDPSGGGRQACGVDEKSAKGQRYFQFMLNCFLHSRGPQSPKLCCPDDVIERAFVEK</sequence>
<dbReference type="Proteomes" id="UP000739411">
    <property type="component" value="Unassembled WGS sequence"/>
</dbReference>
<organism evidence="1 2">
    <name type="scientific">Candidatus Dechloromonas phosphorivorans</name>
    <dbReference type="NCBI Taxonomy" id="2899244"/>
    <lineage>
        <taxon>Bacteria</taxon>
        <taxon>Pseudomonadati</taxon>
        <taxon>Pseudomonadota</taxon>
        <taxon>Betaproteobacteria</taxon>
        <taxon>Rhodocyclales</taxon>
        <taxon>Azonexaceae</taxon>
        <taxon>Dechloromonas</taxon>
    </lineage>
</organism>
<evidence type="ECO:0000313" key="1">
    <source>
        <dbReference type="EMBL" id="MBK7414059.1"/>
    </source>
</evidence>
<comment type="caution">
    <text evidence="1">The sequence shown here is derived from an EMBL/GenBank/DDBJ whole genome shotgun (WGS) entry which is preliminary data.</text>
</comment>
<evidence type="ECO:0000313" key="2">
    <source>
        <dbReference type="Proteomes" id="UP000739411"/>
    </source>
</evidence>
<gene>
    <name evidence="1" type="ORF">IPJ38_02010</name>
</gene>
<accession>A0A935K026</accession>
<protein>
    <submittedName>
        <fullName evidence="1">Uncharacterized protein</fullName>
    </submittedName>
</protein>